<keyword evidence="3" id="KW-1185">Reference proteome</keyword>
<evidence type="ECO:0000313" key="3">
    <source>
        <dbReference type="Proteomes" id="UP001292094"/>
    </source>
</evidence>
<proteinExistence type="predicted"/>
<feature type="region of interest" description="Disordered" evidence="1">
    <location>
        <begin position="16"/>
        <end position="73"/>
    </location>
</feature>
<dbReference type="AlphaFoldDB" id="A0AAE1NPZ7"/>
<evidence type="ECO:0000256" key="1">
    <source>
        <dbReference type="SAM" id="MobiDB-lite"/>
    </source>
</evidence>
<evidence type="ECO:0000313" key="2">
    <source>
        <dbReference type="EMBL" id="KAK4294028.1"/>
    </source>
</evidence>
<sequence>MPPSIHLKTGLFINICEAGGAGPGRPQSNQDNTKPRKRREKTGRGGQEKKEEEEEGAEEESGEEDVEMPVKEK</sequence>
<comment type="caution">
    <text evidence="2">The sequence shown here is derived from an EMBL/GenBank/DDBJ whole genome shotgun (WGS) entry which is preliminary data.</text>
</comment>
<feature type="compositionally biased region" description="Acidic residues" evidence="1">
    <location>
        <begin position="51"/>
        <end position="67"/>
    </location>
</feature>
<dbReference type="Proteomes" id="UP001292094">
    <property type="component" value="Unassembled WGS sequence"/>
</dbReference>
<reference evidence="2" key="1">
    <citation type="submission" date="2023-11" db="EMBL/GenBank/DDBJ databases">
        <title>Genome assemblies of two species of porcelain crab, Petrolisthes cinctipes and Petrolisthes manimaculis (Anomura: Porcellanidae).</title>
        <authorList>
            <person name="Angst P."/>
        </authorList>
    </citation>
    <scope>NUCLEOTIDE SEQUENCE</scope>
    <source>
        <strain evidence="2">PB745_02</strain>
        <tissue evidence="2">Gill</tissue>
    </source>
</reference>
<dbReference type="EMBL" id="JAWZYT010004384">
    <property type="protein sequence ID" value="KAK4294028.1"/>
    <property type="molecule type" value="Genomic_DNA"/>
</dbReference>
<accession>A0AAE1NPZ7</accession>
<protein>
    <submittedName>
        <fullName evidence="2">Uncharacterized protein</fullName>
    </submittedName>
</protein>
<name>A0AAE1NPZ7_9EUCA</name>
<organism evidence="2 3">
    <name type="scientific">Petrolisthes manimaculis</name>
    <dbReference type="NCBI Taxonomy" id="1843537"/>
    <lineage>
        <taxon>Eukaryota</taxon>
        <taxon>Metazoa</taxon>
        <taxon>Ecdysozoa</taxon>
        <taxon>Arthropoda</taxon>
        <taxon>Crustacea</taxon>
        <taxon>Multicrustacea</taxon>
        <taxon>Malacostraca</taxon>
        <taxon>Eumalacostraca</taxon>
        <taxon>Eucarida</taxon>
        <taxon>Decapoda</taxon>
        <taxon>Pleocyemata</taxon>
        <taxon>Anomura</taxon>
        <taxon>Galatheoidea</taxon>
        <taxon>Porcellanidae</taxon>
        <taxon>Petrolisthes</taxon>
    </lineage>
</organism>
<gene>
    <name evidence="2" type="ORF">Pmani_033318</name>
</gene>